<evidence type="ECO:0000313" key="1">
    <source>
        <dbReference type="EMBL" id="TCJ19801.1"/>
    </source>
</evidence>
<dbReference type="AlphaFoldDB" id="A0A4R1BQD6"/>
<protein>
    <submittedName>
        <fullName evidence="1">Uncharacterized protein</fullName>
    </submittedName>
</protein>
<dbReference type="RefSeq" id="WP_132687921.1">
    <property type="nucleotide sequence ID" value="NZ_SKBU01000006.1"/>
</dbReference>
<accession>A0A4R1BQD6</accession>
<comment type="caution">
    <text evidence="1">The sequence shown here is derived from an EMBL/GenBank/DDBJ whole genome shotgun (WGS) entry which is preliminary data.</text>
</comment>
<evidence type="ECO:0000313" key="2">
    <source>
        <dbReference type="Proteomes" id="UP000295244"/>
    </source>
</evidence>
<gene>
    <name evidence="1" type="ORF">E0L93_02250</name>
</gene>
<dbReference type="EMBL" id="SKBU01000006">
    <property type="protein sequence ID" value="TCJ19801.1"/>
    <property type="molecule type" value="Genomic_DNA"/>
</dbReference>
<proteinExistence type="predicted"/>
<dbReference type="OrthoDB" id="5244213at2"/>
<organism evidence="1 2">
    <name type="scientific">Rubrobacter taiwanensis</name>
    <dbReference type="NCBI Taxonomy" id="185139"/>
    <lineage>
        <taxon>Bacteria</taxon>
        <taxon>Bacillati</taxon>
        <taxon>Actinomycetota</taxon>
        <taxon>Rubrobacteria</taxon>
        <taxon>Rubrobacterales</taxon>
        <taxon>Rubrobacteraceae</taxon>
        <taxon>Rubrobacter</taxon>
    </lineage>
</organism>
<name>A0A4R1BQD6_9ACTN</name>
<reference evidence="1 2" key="1">
    <citation type="submission" date="2019-03" db="EMBL/GenBank/DDBJ databases">
        <title>Whole genome sequence of a novel Rubrobacter taiwanensis strain, isolated from Yellowstone National Park.</title>
        <authorList>
            <person name="Freed S."/>
            <person name="Ramaley R.F."/>
            <person name="Kyndt J.A."/>
        </authorList>
    </citation>
    <scope>NUCLEOTIDE SEQUENCE [LARGE SCALE GENOMIC DNA]</scope>
    <source>
        <strain evidence="1 2">Yellowstone</strain>
    </source>
</reference>
<dbReference type="Proteomes" id="UP000295244">
    <property type="component" value="Unassembled WGS sequence"/>
</dbReference>
<sequence>MLATALAVAAAFLLNRLLRQPRYSARRLSPETIVNYEPPEEDEEPSPEQLSRFIVERAEEIHRTLLESPDELQVEMCALGYRACVEDMITLTHRVNEELREAGPLRRARLNASKRRAADALYRVRQELPPSALRATRQQQ</sequence>
<keyword evidence="2" id="KW-1185">Reference proteome</keyword>